<keyword evidence="2" id="KW-0677">Repeat</keyword>
<dbReference type="InterPro" id="IPR015915">
    <property type="entry name" value="Kelch-typ_b-propeller"/>
</dbReference>
<organism evidence="3 4">
    <name type="scientific">Conidiobolus coronatus (strain ATCC 28846 / CBS 209.66 / NRRL 28638)</name>
    <name type="common">Delacroixia coronata</name>
    <dbReference type="NCBI Taxonomy" id="796925"/>
    <lineage>
        <taxon>Eukaryota</taxon>
        <taxon>Fungi</taxon>
        <taxon>Fungi incertae sedis</taxon>
        <taxon>Zoopagomycota</taxon>
        <taxon>Entomophthoromycotina</taxon>
        <taxon>Entomophthoromycetes</taxon>
        <taxon>Entomophthorales</taxon>
        <taxon>Ancylistaceae</taxon>
        <taxon>Conidiobolus</taxon>
    </lineage>
</organism>
<evidence type="ECO:0000313" key="3">
    <source>
        <dbReference type="EMBL" id="KXN74846.1"/>
    </source>
</evidence>
<evidence type="ECO:0000256" key="2">
    <source>
        <dbReference type="ARBA" id="ARBA00022737"/>
    </source>
</evidence>
<dbReference type="AlphaFoldDB" id="A0A137PIL6"/>
<dbReference type="Gene3D" id="2.120.10.80">
    <property type="entry name" value="Kelch-type beta propeller"/>
    <property type="match status" value="1"/>
</dbReference>
<dbReference type="GO" id="GO:0005794">
    <property type="term" value="C:Golgi apparatus"/>
    <property type="evidence" value="ECO:0007669"/>
    <property type="project" value="TreeGrafter"/>
</dbReference>
<dbReference type="PANTHER" id="PTHR46376:SF1">
    <property type="entry name" value="LEUCINE-ZIPPER-LIKE TRANSCRIPTIONAL REGULATOR 1"/>
    <property type="match status" value="1"/>
</dbReference>
<evidence type="ECO:0000256" key="1">
    <source>
        <dbReference type="ARBA" id="ARBA00022441"/>
    </source>
</evidence>
<keyword evidence="1" id="KW-0880">Kelch repeat</keyword>
<dbReference type="Proteomes" id="UP000070444">
    <property type="component" value="Unassembled WGS sequence"/>
</dbReference>
<dbReference type="OrthoDB" id="432528at2759"/>
<evidence type="ECO:0008006" key="5">
    <source>
        <dbReference type="Google" id="ProtNLM"/>
    </source>
</evidence>
<dbReference type="Pfam" id="PF24681">
    <property type="entry name" value="Kelch_KLHDC2_KLHL20_DRC7"/>
    <property type="match status" value="1"/>
</dbReference>
<gene>
    <name evidence="3" type="ORF">CONCODRAFT_1911</name>
</gene>
<proteinExistence type="predicted"/>
<dbReference type="InterPro" id="IPR051568">
    <property type="entry name" value="LZTR1/Attractin"/>
</dbReference>
<dbReference type="PANTHER" id="PTHR46376">
    <property type="entry name" value="LEUCINE-ZIPPER-LIKE TRANSCRIPTIONAL REGULATOR 1"/>
    <property type="match status" value="1"/>
</dbReference>
<accession>A0A137PIL6</accession>
<protein>
    <recommendedName>
        <fullName evidence="5">Galactose oxidase</fullName>
    </recommendedName>
</protein>
<dbReference type="SUPFAM" id="SSF117281">
    <property type="entry name" value="Kelch motif"/>
    <property type="match status" value="1"/>
</dbReference>
<name>A0A137PIL6_CONC2</name>
<keyword evidence="4" id="KW-1185">Reference proteome</keyword>
<dbReference type="EMBL" id="KQ964419">
    <property type="protein sequence ID" value="KXN74846.1"/>
    <property type="molecule type" value="Genomic_DNA"/>
</dbReference>
<feature type="non-terminal residue" evidence="3">
    <location>
        <position position="328"/>
    </location>
</feature>
<evidence type="ECO:0000313" key="4">
    <source>
        <dbReference type="Proteomes" id="UP000070444"/>
    </source>
</evidence>
<sequence length="328" mass="38251">MPVSTRIKDNKLIVIYQPYELNYVKVKVFELKEGPIENVYNSSKTFDFGRIDFRFILKFLDIPENFQEDKNKVWLKFETLGYISPSASPFVNWVGYINLNDMSLENGSDFIEFPTDESFPVRGYTINTITNELGSALYIVGGYRYSKKYKTYLASNSFYKYNFTTKKWTDMAYTIDGKLKPLSEHRSVILYNKYLVLLGGGREVAYDTRLNRWDYEVDSLYNLTIFDTITNNWKNLNIETDKFDSHATTIKFYGFSATAHKDKIYVLGGYTSDNRSNASISNERLGIFDFKSKTWYWTPIFNKDSSNYINSQNNGDIQVLNDQLIICT</sequence>
<reference evidence="3 4" key="1">
    <citation type="journal article" date="2015" name="Genome Biol. Evol.">
        <title>Phylogenomic analyses indicate that early fungi evolved digesting cell walls of algal ancestors of land plants.</title>
        <authorList>
            <person name="Chang Y."/>
            <person name="Wang S."/>
            <person name="Sekimoto S."/>
            <person name="Aerts A.L."/>
            <person name="Choi C."/>
            <person name="Clum A."/>
            <person name="LaButti K.M."/>
            <person name="Lindquist E.A."/>
            <person name="Yee Ngan C."/>
            <person name="Ohm R.A."/>
            <person name="Salamov A.A."/>
            <person name="Grigoriev I.V."/>
            <person name="Spatafora J.W."/>
            <person name="Berbee M.L."/>
        </authorList>
    </citation>
    <scope>NUCLEOTIDE SEQUENCE [LARGE SCALE GENOMIC DNA]</scope>
    <source>
        <strain evidence="3 4">NRRL 28638</strain>
    </source>
</reference>